<feature type="transmembrane region" description="Helical" evidence="1">
    <location>
        <begin position="70"/>
        <end position="87"/>
    </location>
</feature>
<dbReference type="OrthoDB" id="9957677at2"/>
<evidence type="ECO:0000313" key="2">
    <source>
        <dbReference type="EMBL" id="CEI82415.1"/>
    </source>
</evidence>
<dbReference type="RefSeq" id="WP_042532224.1">
    <property type="nucleotide sequence ID" value="NZ_CAXOIH010000005.1"/>
</dbReference>
<evidence type="ECO:0000256" key="1">
    <source>
        <dbReference type="SAM" id="Phobius"/>
    </source>
</evidence>
<dbReference type="STRING" id="545501.BN997_02281"/>
<feature type="transmembrane region" description="Helical" evidence="1">
    <location>
        <begin position="38"/>
        <end position="58"/>
    </location>
</feature>
<accession>A0A0A1MAP5</accession>
<keyword evidence="1" id="KW-0812">Transmembrane</keyword>
<gene>
    <name evidence="2" type="ORF">BN997_02281</name>
</gene>
<keyword evidence="1" id="KW-0472">Membrane</keyword>
<name>A0A0A1MAP5_9BACI</name>
<dbReference type="AlphaFoldDB" id="A0A0A1MAP5"/>
<organism evidence="2 3">
    <name type="scientific">Oceanobacillus oncorhynchi</name>
    <dbReference type="NCBI Taxonomy" id="545501"/>
    <lineage>
        <taxon>Bacteria</taxon>
        <taxon>Bacillati</taxon>
        <taxon>Bacillota</taxon>
        <taxon>Bacilli</taxon>
        <taxon>Bacillales</taxon>
        <taxon>Bacillaceae</taxon>
        <taxon>Oceanobacillus</taxon>
    </lineage>
</organism>
<evidence type="ECO:0000313" key="3">
    <source>
        <dbReference type="Proteomes" id="UP000040453"/>
    </source>
</evidence>
<protein>
    <submittedName>
        <fullName evidence="2">Uncharacterized protein</fullName>
    </submittedName>
</protein>
<keyword evidence="3" id="KW-1185">Reference proteome</keyword>
<feature type="transmembrane region" description="Helical" evidence="1">
    <location>
        <begin position="12"/>
        <end position="32"/>
    </location>
</feature>
<keyword evidence="1" id="KW-1133">Transmembrane helix</keyword>
<sequence length="88" mass="9894">MENKKIPAWFKADILFSVLKVLVLFLLAILILSTNIAIGSVYLFAAVFSILSLAHLITIYKTAGKMRIPLIIEMLLIPSLFVLIIFLF</sequence>
<proteinExistence type="predicted"/>
<dbReference type="Proteomes" id="UP000040453">
    <property type="component" value="Unassembled WGS sequence"/>
</dbReference>
<dbReference type="EMBL" id="CDGG01000001">
    <property type="protein sequence ID" value="CEI82415.1"/>
    <property type="molecule type" value="Genomic_DNA"/>
</dbReference>
<reference evidence="2 3" key="1">
    <citation type="submission" date="2014-11" db="EMBL/GenBank/DDBJ databases">
        <authorList>
            <person name="Urmite Genomes Urmite Genomes"/>
        </authorList>
    </citation>
    <scope>NUCLEOTIDE SEQUENCE [LARGE SCALE GENOMIC DNA]</scope>
    <source>
        <strain evidence="2 3">Oc5</strain>
    </source>
</reference>